<feature type="binding site" evidence="8">
    <location>
        <position position="87"/>
    </location>
    <ligand>
        <name>Zn(2+)</name>
        <dbReference type="ChEBI" id="CHEBI:29105"/>
    </ligand>
</feature>
<dbReference type="Pfam" id="PF04032">
    <property type="entry name" value="Rpr2"/>
    <property type="match status" value="1"/>
</dbReference>
<comment type="subcellular location">
    <subcellularLocation>
        <location evidence="8">Cytoplasm</location>
    </subcellularLocation>
</comment>
<reference evidence="9 10" key="1">
    <citation type="journal article" date="2019" name="Nat. Microbiol.">
        <title>Wide diversity of methane and short-chain alkane metabolisms in uncultured archaea.</title>
        <authorList>
            <person name="Borrel G."/>
            <person name="Adam P.S."/>
            <person name="McKay L.J."/>
            <person name="Chen L.X."/>
            <person name="Sierra-Garcia I.N."/>
            <person name="Sieber C.M."/>
            <person name="Letourneur Q."/>
            <person name="Ghozlane A."/>
            <person name="Andersen G.L."/>
            <person name="Li W.J."/>
            <person name="Hallam S.J."/>
            <person name="Muyzer G."/>
            <person name="de Oliveira V.M."/>
            <person name="Inskeep W.P."/>
            <person name="Banfield J.F."/>
            <person name="Gribaldo S."/>
        </authorList>
    </citation>
    <scope>NUCLEOTIDE SEQUENCE [LARGE SCALE GENOMIC DNA]</scope>
    <source>
        <strain evidence="9">NM1a</strain>
    </source>
</reference>
<evidence type="ECO:0000256" key="1">
    <source>
        <dbReference type="ARBA" id="ARBA00022490"/>
    </source>
</evidence>
<dbReference type="PIRSF" id="PIRSF004878">
    <property type="entry name" value="RNase_P_4"/>
    <property type="match status" value="1"/>
</dbReference>
<keyword evidence="6 8" id="KW-0378">Hydrolase</keyword>
<gene>
    <name evidence="8" type="primary">rnp4</name>
    <name evidence="9" type="ORF">EF806_05800</name>
</gene>
<feature type="binding site" evidence="8">
    <location>
        <position position="61"/>
    </location>
    <ligand>
        <name>Zn(2+)</name>
        <dbReference type="ChEBI" id="CHEBI:29105"/>
    </ligand>
</feature>
<evidence type="ECO:0000256" key="8">
    <source>
        <dbReference type="HAMAP-Rule" id="MF_00757"/>
    </source>
</evidence>
<keyword evidence="7 8" id="KW-0862">Zinc</keyword>
<dbReference type="InterPro" id="IPR016432">
    <property type="entry name" value="RNP4"/>
</dbReference>
<comment type="function">
    <text evidence="8">Part of ribonuclease P, a protein complex that generates mature tRNA molecules by cleaving their 5'-ends.</text>
</comment>
<keyword evidence="2 8" id="KW-0819">tRNA processing</keyword>
<name>A0A520KRB9_METT2</name>
<feature type="binding site" evidence="8">
    <location>
        <position position="64"/>
    </location>
    <ligand>
        <name>Zn(2+)</name>
        <dbReference type="ChEBI" id="CHEBI:29105"/>
    </ligand>
</feature>
<dbReference type="EMBL" id="RXIF01000010">
    <property type="protein sequence ID" value="RZN64129.1"/>
    <property type="molecule type" value="Genomic_DNA"/>
</dbReference>
<dbReference type="Gene3D" id="1.20.5.420">
    <property type="entry name" value="Immunoglobulin FC, subunit C"/>
    <property type="match status" value="1"/>
</dbReference>
<dbReference type="GO" id="GO:0004526">
    <property type="term" value="F:ribonuclease P activity"/>
    <property type="evidence" value="ECO:0007669"/>
    <property type="project" value="UniProtKB-UniRule"/>
</dbReference>
<evidence type="ECO:0000313" key="10">
    <source>
        <dbReference type="Proteomes" id="UP000317158"/>
    </source>
</evidence>
<dbReference type="AlphaFoldDB" id="A0A520KRB9"/>
<accession>A0A520KRB9</accession>
<evidence type="ECO:0000256" key="4">
    <source>
        <dbReference type="ARBA" id="ARBA00022723"/>
    </source>
</evidence>
<evidence type="ECO:0000256" key="7">
    <source>
        <dbReference type="ARBA" id="ARBA00022833"/>
    </source>
</evidence>
<comment type="caution">
    <text evidence="9">The sequence shown here is derived from an EMBL/GenBank/DDBJ whole genome shotgun (WGS) entry which is preliminary data.</text>
</comment>
<dbReference type="PANTHER" id="PTHR14742">
    <property type="entry name" value="RIBONUCLEASE P SUBUNIT P21"/>
    <property type="match status" value="1"/>
</dbReference>
<feature type="binding site" evidence="8">
    <location>
        <position position="90"/>
    </location>
    <ligand>
        <name>Zn(2+)</name>
        <dbReference type="ChEBI" id="CHEBI:29105"/>
    </ligand>
</feature>
<dbReference type="InterPro" id="IPR007175">
    <property type="entry name" value="Rpr2/Snm1/Rpp21"/>
</dbReference>
<organism evidence="9 10">
    <name type="scientific">Methanoliparum thermophilum</name>
    <dbReference type="NCBI Taxonomy" id="2491083"/>
    <lineage>
        <taxon>Archaea</taxon>
        <taxon>Methanobacteriati</taxon>
        <taxon>Methanobacteriota</taxon>
        <taxon>Candidatus Methanoliparia</taxon>
        <taxon>Candidatus Methanoliparales</taxon>
        <taxon>Candidatus Methanoliparaceae</taxon>
        <taxon>Candidatus Methanoliparum</taxon>
    </lineage>
</organism>
<keyword evidence="1 8" id="KW-0963">Cytoplasm</keyword>
<evidence type="ECO:0000256" key="6">
    <source>
        <dbReference type="ARBA" id="ARBA00022801"/>
    </source>
</evidence>
<evidence type="ECO:0000256" key="2">
    <source>
        <dbReference type="ARBA" id="ARBA00022694"/>
    </source>
</evidence>
<keyword evidence="5 8" id="KW-0255">Endonuclease</keyword>
<comment type="cofactor">
    <cofactor evidence="8">
        <name>Zn(2+)</name>
        <dbReference type="ChEBI" id="CHEBI:29105"/>
    </cofactor>
    <text evidence="8">Binds 1 zinc ion per subunit.</text>
</comment>
<dbReference type="EC" id="3.1.26.5" evidence="8"/>
<evidence type="ECO:0000256" key="5">
    <source>
        <dbReference type="ARBA" id="ARBA00022759"/>
    </source>
</evidence>
<evidence type="ECO:0000313" key="9">
    <source>
        <dbReference type="EMBL" id="RZN64129.1"/>
    </source>
</evidence>
<dbReference type="HAMAP" id="MF_00757">
    <property type="entry name" value="RNase_P_4"/>
    <property type="match status" value="1"/>
</dbReference>
<proteinExistence type="inferred from homology"/>
<keyword evidence="3 8" id="KW-0540">Nuclease</keyword>
<comment type="subunit">
    <text evidence="8">Consists of a catalytic RNA component and at least 4-5 protein subunits.</text>
</comment>
<dbReference type="GO" id="GO:0008270">
    <property type="term" value="F:zinc ion binding"/>
    <property type="evidence" value="ECO:0007669"/>
    <property type="project" value="UniProtKB-UniRule"/>
</dbReference>
<evidence type="ECO:0000256" key="3">
    <source>
        <dbReference type="ARBA" id="ARBA00022722"/>
    </source>
</evidence>
<dbReference type="Proteomes" id="UP000317158">
    <property type="component" value="Unassembled WGS sequence"/>
</dbReference>
<sequence>MRYEKLLRKDMAKQRIEILFNLAEKIYPQSMSLANRYVEIARNISMRCNVRLDKKERRKFCHHCYSFLVPGVNCRVRLRGRYAVVTCLNCGNHMRYRYK</sequence>
<comment type="catalytic activity">
    <reaction evidence="8">
        <text>Endonucleolytic cleavage of RNA, removing 5'-extranucleotides from tRNA precursor.</text>
        <dbReference type="EC" id="3.1.26.5"/>
    </reaction>
</comment>
<dbReference type="PANTHER" id="PTHR14742:SF0">
    <property type="entry name" value="RIBONUCLEASE P PROTEIN SUBUNIT P21"/>
    <property type="match status" value="1"/>
</dbReference>
<comment type="similarity">
    <text evidence="8">Belongs to the eukaryotic/archaeal RNase P protein component 4 family.</text>
</comment>
<keyword evidence="4 8" id="KW-0479">Metal-binding</keyword>
<dbReference type="GO" id="GO:0001682">
    <property type="term" value="P:tRNA 5'-leader removal"/>
    <property type="evidence" value="ECO:0007669"/>
    <property type="project" value="UniProtKB-UniRule"/>
</dbReference>
<dbReference type="GO" id="GO:0030677">
    <property type="term" value="C:ribonuclease P complex"/>
    <property type="evidence" value="ECO:0007669"/>
    <property type="project" value="UniProtKB-UniRule"/>
</dbReference>
<protein>
    <recommendedName>
        <fullName evidence="8">Ribonuclease P protein component 4</fullName>
        <shortName evidence="8">RNase P component 4</shortName>
        <ecNumber evidence="8">3.1.26.5</ecNumber>
    </recommendedName>
    <alternativeName>
        <fullName evidence="8">Rpp21</fullName>
    </alternativeName>
</protein>
<dbReference type="Gene3D" id="6.20.50.20">
    <property type="match status" value="1"/>
</dbReference>
<dbReference type="GO" id="GO:0005737">
    <property type="term" value="C:cytoplasm"/>
    <property type="evidence" value="ECO:0007669"/>
    <property type="project" value="UniProtKB-SubCell"/>
</dbReference>